<protein>
    <submittedName>
        <fullName evidence="2">BZ3500_MvSof-1268-A1-R1_Chr5-3g08161 protein</fullName>
    </submittedName>
</protein>
<dbReference type="PANTHER" id="PTHR13060:SF0">
    <property type="entry name" value="PROTEIN ECDYSONELESS HOMOLOG"/>
    <property type="match status" value="1"/>
</dbReference>
<dbReference type="Proteomes" id="UP000249723">
    <property type="component" value="Unassembled WGS sequence"/>
</dbReference>
<evidence type="ECO:0000256" key="1">
    <source>
        <dbReference type="SAM" id="MobiDB-lite"/>
    </source>
</evidence>
<organism evidence="2 3">
    <name type="scientific">Microbotryum saponariae</name>
    <dbReference type="NCBI Taxonomy" id="289078"/>
    <lineage>
        <taxon>Eukaryota</taxon>
        <taxon>Fungi</taxon>
        <taxon>Dikarya</taxon>
        <taxon>Basidiomycota</taxon>
        <taxon>Pucciniomycotina</taxon>
        <taxon>Microbotryomycetes</taxon>
        <taxon>Microbotryales</taxon>
        <taxon>Microbotryaceae</taxon>
        <taxon>Microbotryum</taxon>
    </lineage>
</organism>
<dbReference type="GO" id="GO:0005634">
    <property type="term" value="C:nucleus"/>
    <property type="evidence" value="ECO:0007669"/>
    <property type="project" value="TreeGrafter"/>
</dbReference>
<dbReference type="EMBL" id="FMWP01000017">
    <property type="protein sequence ID" value="SCZ91824.1"/>
    <property type="molecule type" value="Genomic_DNA"/>
</dbReference>
<dbReference type="PANTHER" id="PTHR13060">
    <property type="entry name" value="SGT1 PROTEIN HSGT1 SUPPRESSOR OF GCR2"/>
    <property type="match status" value="1"/>
</dbReference>
<sequence length="939" mass="104474">MDSSANAALQATSDTCRYALHLSTASSTCSSTNWSSSSDRLQAVQAEILAYVHTLTHNYIWHKQPFHLEPQIKPGTSSSPLSTLSGSSDVTDAIDDEWFLVWILRQVSLKLPQVVVQVEDDDGQFLLIEAAQVLPKWITPDNALNRVWIHQGRLHLVPLQHTSSIPFDPKATPSLEDDPESQAFIDHITAIELVQDPNVDTLAPKEVEEVVWARIEGYPDKVQQHLHKSLAYLPLDIVLALEDSPSLIAEAVAAFYEREPDTLKPCNTMHRFPPTSPTQAFLESAPTEAPTSVTTSLPSTTLYSTTLTRPLYSQLVMQRFFPPKPFDKVGWEKEPFFGEGDKRWRNVGMKIACGFEMLYASSSKHNPITTPTPEPPTPSDRTYQIYLTSLQSQGFFHPHPPGSEEYELLESQARQAYSRAKRTSSPSFDSEISDFGTCFAQRVEEAISRTRSKIQRFGSSRIEKKVLRKRVEEDVVRDWGLEDSEHWLGLDQDGLEELLRGKGGFEGEDEEMFGSFDDEDDDEEEEDGEREEGKMKVDFEEVSMDKEEQRRAKKAARKLGRMAGQVEKFLEGKGSVQGATFEDEQSDEDDGEHEDDEDGEGEEVVMSEEEKKRRLASLVKGLEESEWGAKTIEEETPSKAEEESKAKDTIDVPPKTNAARAPQLTRNKYDGASESDDSSDDEEEGQEGLGGSLPGMNEDLTGREGEQGEDAPAVEMDMEEEIDEFLKFATETLGLTPEQYEDILKERKGRGAFVPGPSKAKKVNLIPSLPEEASSISKDGASKTKAPKPTVPNPPLRNPNLSNFDALMQQMDSELAKVKRQTHTEPSKSSAPKTKSTPKPKPGRTTSKEKDSSRIVIDSDSDMDSEDDVGEMDAELATLFHQMSGTDAERDPGPLDLNLVKNFLESFQNQGGFAGPAGTLSGRLGYQLPRKMKDDDAEV</sequence>
<reference evidence="3" key="1">
    <citation type="submission" date="2016-10" db="EMBL/GenBank/DDBJ databases">
        <authorList>
            <person name="Jeantristanb JTB J.-T."/>
            <person name="Ricardo R."/>
        </authorList>
    </citation>
    <scope>NUCLEOTIDE SEQUENCE [LARGE SCALE GENOMIC DNA]</scope>
</reference>
<feature type="compositionally biased region" description="Acidic residues" evidence="1">
    <location>
        <begin position="506"/>
        <end position="530"/>
    </location>
</feature>
<feature type="compositionally biased region" description="Basic and acidic residues" evidence="1">
    <location>
        <begin position="814"/>
        <end position="826"/>
    </location>
</feature>
<feature type="compositionally biased region" description="Acidic residues" evidence="1">
    <location>
        <begin position="859"/>
        <end position="870"/>
    </location>
</feature>
<dbReference type="OrthoDB" id="27237at2759"/>
<feature type="compositionally biased region" description="Basic and acidic residues" evidence="1">
    <location>
        <begin position="531"/>
        <end position="550"/>
    </location>
</feature>
<accession>A0A2X0LQU2</accession>
<dbReference type="Pfam" id="PF07093">
    <property type="entry name" value="SGT1"/>
    <property type="match status" value="1"/>
</dbReference>
<feature type="compositionally biased region" description="Basic and acidic residues" evidence="1">
    <location>
        <begin position="631"/>
        <end position="650"/>
    </location>
</feature>
<dbReference type="STRING" id="289078.A0A2X0LQU2"/>
<name>A0A2X0LQU2_9BASI</name>
<evidence type="ECO:0000313" key="2">
    <source>
        <dbReference type="EMBL" id="SCZ91824.1"/>
    </source>
</evidence>
<feature type="region of interest" description="Disordered" evidence="1">
    <location>
        <begin position="499"/>
        <end position="715"/>
    </location>
</feature>
<feature type="compositionally biased region" description="Acidic residues" evidence="1">
    <location>
        <begin position="581"/>
        <end position="607"/>
    </location>
</feature>
<dbReference type="AlphaFoldDB" id="A0A2X0LQU2"/>
<feature type="region of interest" description="Disordered" evidence="1">
    <location>
        <begin position="750"/>
        <end position="870"/>
    </location>
</feature>
<evidence type="ECO:0000313" key="3">
    <source>
        <dbReference type="Proteomes" id="UP000249723"/>
    </source>
</evidence>
<gene>
    <name evidence="2" type="ORF">BZ3500_MVSOF-1268-A1-R1_CHR5-3G08161</name>
</gene>
<feature type="compositionally biased region" description="Acidic residues" evidence="1">
    <location>
        <begin position="673"/>
        <end position="686"/>
    </location>
</feature>
<keyword evidence="3" id="KW-1185">Reference proteome</keyword>
<dbReference type="InterPro" id="IPR010770">
    <property type="entry name" value="Ecd"/>
</dbReference>
<proteinExistence type="predicted"/>
<feature type="compositionally biased region" description="Basic residues" evidence="1">
    <location>
        <begin position="551"/>
        <end position="560"/>
    </location>
</feature>